<name>A0AA90SJG4_9ACTN</name>
<evidence type="ECO:0000256" key="3">
    <source>
        <dbReference type="ARBA" id="ARBA00023002"/>
    </source>
</evidence>
<keyword evidence="2" id="KW-0288">FMN</keyword>
<evidence type="ECO:0000256" key="1">
    <source>
        <dbReference type="ARBA" id="ARBA00022630"/>
    </source>
</evidence>
<gene>
    <name evidence="6" type="ORF">Q7X28_00005</name>
</gene>
<dbReference type="Pfam" id="PF00296">
    <property type="entry name" value="Bac_luciferase"/>
    <property type="match status" value="1"/>
</dbReference>
<dbReference type="GO" id="GO:0008726">
    <property type="term" value="F:alkanesulfonate monooxygenase activity"/>
    <property type="evidence" value="ECO:0007669"/>
    <property type="project" value="TreeGrafter"/>
</dbReference>
<dbReference type="EMBL" id="JAUTIX010000001">
    <property type="protein sequence ID" value="MDP0396293.1"/>
    <property type="molecule type" value="Genomic_DNA"/>
</dbReference>
<keyword evidence="3" id="KW-0560">Oxidoreductase</keyword>
<evidence type="ECO:0000313" key="6">
    <source>
        <dbReference type="EMBL" id="MDP0396293.1"/>
    </source>
</evidence>
<keyword evidence="1" id="KW-0285">Flavoprotein</keyword>
<evidence type="ECO:0000256" key="4">
    <source>
        <dbReference type="ARBA" id="ARBA00023033"/>
    </source>
</evidence>
<protein>
    <submittedName>
        <fullName evidence="6">TIGR03621 family F420-dependent LLM class oxidoreductase</fullName>
    </submittedName>
</protein>
<dbReference type="Proteomes" id="UP001178281">
    <property type="component" value="Unassembled WGS sequence"/>
</dbReference>
<keyword evidence="4" id="KW-0503">Monooxygenase</keyword>
<dbReference type="InterPro" id="IPR050172">
    <property type="entry name" value="SsuD_RutA_monooxygenase"/>
</dbReference>
<organism evidence="6 7">
    <name type="scientific">Tsukamurella strandjordii</name>
    <dbReference type="NCBI Taxonomy" id="147577"/>
    <lineage>
        <taxon>Bacteria</taxon>
        <taxon>Bacillati</taxon>
        <taxon>Actinomycetota</taxon>
        <taxon>Actinomycetes</taxon>
        <taxon>Mycobacteriales</taxon>
        <taxon>Tsukamurellaceae</taxon>
        <taxon>Tsukamurella</taxon>
    </lineage>
</organism>
<keyword evidence="7" id="KW-1185">Reference proteome</keyword>
<dbReference type="PANTHER" id="PTHR42847">
    <property type="entry name" value="ALKANESULFONATE MONOOXYGENASE"/>
    <property type="match status" value="1"/>
</dbReference>
<dbReference type="InterPro" id="IPR011251">
    <property type="entry name" value="Luciferase-like_dom"/>
</dbReference>
<proteinExistence type="predicted"/>
<comment type="caution">
    <text evidence="6">The sequence shown here is derived from an EMBL/GenBank/DDBJ whole genome shotgun (WGS) entry which is preliminary data.</text>
</comment>
<feature type="domain" description="Luciferase-like" evidence="5">
    <location>
        <begin position="16"/>
        <end position="202"/>
    </location>
</feature>
<dbReference type="Gene3D" id="3.20.20.30">
    <property type="entry name" value="Luciferase-like domain"/>
    <property type="match status" value="1"/>
</dbReference>
<reference evidence="6" key="1">
    <citation type="submission" date="2023-08" db="EMBL/GenBank/DDBJ databases">
        <title>The draft genome of Tsukamurella strandjordii strain 050030.</title>
        <authorList>
            <person name="Zhao F."/>
            <person name="Feng Y."/>
            <person name="Zong Z."/>
        </authorList>
    </citation>
    <scope>NUCLEOTIDE SEQUENCE</scope>
    <source>
        <strain evidence="6">050030</strain>
    </source>
</reference>
<evidence type="ECO:0000313" key="7">
    <source>
        <dbReference type="Proteomes" id="UP001178281"/>
    </source>
</evidence>
<dbReference type="SUPFAM" id="SSF51679">
    <property type="entry name" value="Bacterial luciferase-like"/>
    <property type="match status" value="1"/>
</dbReference>
<dbReference type="PANTHER" id="PTHR42847:SF4">
    <property type="entry name" value="ALKANESULFONATE MONOOXYGENASE-RELATED"/>
    <property type="match status" value="1"/>
</dbReference>
<dbReference type="InterPro" id="IPR036661">
    <property type="entry name" value="Luciferase-like_sf"/>
</dbReference>
<sequence length="290" mass="31651">MAMDFRFGVTMRSVRSRAEWIAQCRRAEALGYDVIGVPDHLGTMAPFPAVVLAAEATDRVRVSTVVLNTPFYNPTLLAREAATVDRLTDGRIELGLGAGYVKAEFDEAGIEFPSARQRVDRVAETAATLRRRFADPDHRPRTVQPGGPPLLIAGWGDRMLDVAARYADIVALTGASTDDSGHLTLATETDAARRIARLRGALGERADTVEINILVQALFGPGAGDEQLDQVRPHLARGVDRPEDHLSLLVGTPRDMADRLRTLRAEYGINYVTVLDNNMDAFAPLIALLR</sequence>
<dbReference type="AlphaFoldDB" id="A0AA90SJG4"/>
<evidence type="ECO:0000259" key="5">
    <source>
        <dbReference type="Pfam" id="PF00296"/>
    </source>
</evidence>
<evidence type="ECO:0000256" key="2">
    <source>
        <dbReference type="ARBA" id="ARBA00022643"/>
    </source>
</evidence>
<dbReference type="RefSeq" id="WP_305109898.1">
    <property type="nucleotide sequence ID" value="NZ_JAUTIX010000001.1"/>
</dbReference>
<accession>A0AA90SJG4</accession>
<dbReference type="InterPro" id="IPR019923">
    <property type="entry name" value="Lucif-like_OxRdtase_MSMEG_2516"/>
</dbReference>
<dbReference type="NCBIfam" id="TIGR03621">
    <property type="entry name" value="F420_MSMEG_2516"/>
    <property type="match status" value="1"/>
</dbReference>
<dbReference type="GO" id="GO:0046306">
    <property type="term" value="P:alkanesulfonate catabolic process"/>
    <property type="evidence" value="ECO:0007669"/>
    <property type="project" value="TreeGrafter"/>
</dbReference>